<protein>
    <submittedName>
        <fullName evidence="2">C2H2-type zinc-finger transcription factor</fullName>
    </submittedName>
</protein>
<organism evidence="2 3">
    <name type="scientific">Apiospora arundinis</name>
    <dbReference type="NCBI Taxonomy" id="335852"/>
    <lineage>
        <taxon>Eukaryota</taxon>
        <taxon>Fungi</taxon>
        <taxon>Dikarya</taxon>
        <taxon>Ascomycota</taxon>
        <taxon>Pezizomycotina</taxon>
        <taxon>Sordariomycetes</taxon>
        <taxon>Xylariomycetidae</taxon>
        <taxon>Amphisphaeriales</taxon>
        <taxon>Apiosporaceae</taxon>
        <taxon>Apiospora</taxon>
    </lineage>
</organism>
<evidence type="ECO:0000313" key="2">
    <source>
        <dbReference type="EMBL" id="KAK8867694.1"/>
    </source>
</evidence>
<feature type="region of interest" description="Disordered" evidence="1">
    <location>
        <begin position="187"/>
        <end position="206"/>
    </location>
</feature>
<feature type="compositionally biased region" description="Acidic residues" evidence="1">
    <location>
        <begin position="60"/>
        <end position="87"/>
    </location>
</feature>
<dbReference type="Proteomes" id="UP001390339">
    <property type="component" value="Unassembled WGS sequence"/>
</dbReference>
<accession>A0ABR2IS71</accession>
<evidence type="ECO:0000313" key="3">
    <source>
        <dbReference type="Proteomes" id="UP001390339"/>
    </source>
</evidence>
<dbReference type="GO" id="GO:0008270">
    <property type="term" value="F:zinc ion binding"/>
    <property type="evidence" value="ECO:0007669"/>
    <property type="project" value="UniProtKB-KW"/>
</dbReference>
<sequence length="289" mass="32289">MAGEPNLAMGLASPEDLELFQRVMRTMQILQSRANSNPPLATRDCQAPRSPHVATLPDAIDSEEYEEDEDSYDELDCEDQISDDDNEDFIMDKYEDESSHGQGAFITEDRGIYVGHDYCNESHKDEAGTTQDNVFDDDEMEGSYDSSDSGDTFIYHDKSPPLYSNPQDTSIPFEAPAELFPIVPPSPAQALAPKQPAVEEEDGDGDGDGDLRCWKHGCNGRKFTTGSNLRRHLREKSHARPACRCPRCGAIFSRTTARNTHVARGSCGRIRRYSNGRIRPHLRVKDTTL</sequence>
<reference evidence="2 3" key="1">
    <citation type="journal article" date="2024" name="IMA Fungus">
        <title>Apiospora arundinis, a panoply of carbohydrate-active enzymes and secondary metabolites.</title>
        <authorList>
            <person name="Sorensen T."/>
            <person name="Petersen C."/>
            <person name="Muurmann A.T."/>
            <person name="Christiansen J.V."/>
            <person name="Brundto M.L."/>
            <person name="Overgaard C.K."/>
            <person name="Boysen A.T."/>
            <person name="Wollenberg R.D."/>
            <person name="Larsen T.O."/>
            <person name="Sorensen J.L."/>
            <person name="Nielsen K.L."/>
            <person name="Sondergaard T.E."/>
        </authorList>
    </citation>
    <scope>NUCLEOTIDE SEQUENCE [LARGE SCALE GENOMIC DNA]</scope>
    <source>
        <strain evidence="2 3">AAU 773</strain>
    </source>
</reference>
<gene>
    <name evidence="2" type="ORF">PGQ11_006272</name>
</gene>
<dbReference type="Gene3D" id="3.30.160.60">
    <property type="entry name" value="Classic Zinc Finger"/>
    <property type="match status" value="1"/>
</dbReference>
<evidence type="ECO:0000256" key="1">
    <source>
        <dbReference type="SAM" id="MobiDB-lite"/>
    </source>
</evidence>
<name>A0ABR2IS71_9PEZI</name>
<keyword evidence="2" id="KW-0863">Zinc-finger</keyword>
<dbReference type="EMBL" id="JAPCWZ010000004">
    <property type="protein sequence ID" value="KAK8867694.1"/>
    <property type="molecule type" value="Genomic_DNA"/>
</dbReference>
<keyword evidence="2" id="KW-0862">Zinc</keyword>
<feature type="region of interest" description="Disordered" evidence="1">
    <location>
        <begin position="123"/>
        <end position="151"/>
    </location>
</feature>
<feature type="region of interest" description="Disordered" evidence="1">
    <location>
        <begin position="33"/>
        <end position="87"/>
    </location>
</feature>
<comment type="caution">
    <text evidence="2">The sequence shown here is derived from an EMBL/GenBank/DDBJ whole genome shotgun (WGS) entry which is preliminary data.</text>
</comment>
<keyword evidence="3" id="KW-1185">Reference proteome</keyword>
<proteinExistence type="predicted"/>
<keyword evidence="2" id="KW-0479">Metal-binding</keyword>